<accession>A0A8H8RVP6</accession>
<evidence type="ECO:0000256" key="2">
    <source>
        <dbReference type="ARBA" id="ARBA00001936"/>
    </source>
</evidence>
<dbReference type="InterPro" id="IPR036005">
    <property type="entry name" value="Creatinase/aminopeptidase-like"/>
</dbReference>
<dbReference type="Pfam" id="PF05195">
    <property type="entry name" value="AMP_N"/>
    <property type="match status" value="1"/>
</dbReference>
<dbReference type="EMBL" id="QGMJ01000133">
    <property type="protein sequence ID" value="TVY41535.1"/>
    <property type="molecule type" value="Genomic_DNA"/>
</dbReference>
<dbReference type="SUPFAM" id="SSF53092">
    <property type="entry name" value="Creatinase/prolidase N-terminal domain"/>
    <property type="match status" value="1"/>
</dbReference>
<feature type="non-terminal residue" evidence="14">
    <location>
        <position position="1"/>
    </location>
</feature>
<feature type="compositionally biased region" description="Polar residues" evidence="12">
    <location>
        <begin position="49"/>
        <end position="60"/>
    </location>
</feature>
<keyword evidence="7" id="KW-0479">Metal-binding</keyword>
<dbReference type="InterPro" id="IPR029149">
    <property type="entry name" value="Creatin/AminoP/Spt16_N"/>
</dbReference>
<evidence type="ECO:0000256" key="11">
    <source>
        <dbReference type="ARBA" id="ARBA00030849"/>
    </source>
</evidence>
<evidence type="ECO:0000256" key="5">
    <source>
        <dbReference type="ARBA" id="ARBA00012574"/>
    </source>
</evidence>
<evidence type="ECO:0000256" key="1">
    <source>
        <dbReference type="ARBA" id="ARBA00001424"/>
    </source>
</evidence>
<dbReference type="CDD" id="cd01087">
    <property type="entry name" value="Prolidase"/>
    <property type="match status" value="1"/>
</dbReference>
<comment type="function">
    <text evidence="3">Catalyzes the removal of a penultimate prolyl residue from the N-termini of peptides.</text>
</comment>
<proteinExistence type="inferred from homology"/>
<dbReference type="Gene3D" id="3.40.350.10">
    <property type="entry name" value="Creatinase/prolidase N-terminal domain"/>
    <property type="match status" value="1"/>
</dbReference>
<dbReference type="InterPro" id="IPR007865">
    <property type="entry name" value="Aminopep_P_N"/>
</dbReference>
<organism evidence="14 15">
    <name type="scientific">Lachnellula subtilissima</name>
    <dbReference type="NCBI Taxonomy" id="602034"/>
    <lineage>
        <taxon>Eukaryota</taxon>
        <taxon>Fungi</taxon>
        <taxon>Dikarya</taxon>
        <taxon>Ascomycota</taxon>
        <taxon>Pezizomycotina</taxon>
        <taxon>Leotiomycetes</taxon>
        <taxon>Helotiales</taxon>
        <taxon>Lachnaceae</taxon>
        <taxon>Lachnellula</taxon>
    </lineage>
</organism>
<evidence type="ECO:0000256" key="12">
    <source>
        <dbReference type="SAM" id="MobiDB-lite"/>
    </source>
</evidence>
<keyword evidence="6 14" id="KW-0031">Aminopeptidase</keyword>
<dbReference type="Pfam" id="PF00557">
    <property type="entry name" value="Peptidase_M24"/>
    <property type="match status" value="1"/>
</dbReference>
<protein>
    <recommendedName>
        <fullName evidence="5">Xaa-Pro aminopeptidase</fullName>
        <ecNumber evidence="5">3.4.11.9</ecNumber>
    </recommendedName>
    <alternativeName>
        <fullName evidence="11">Aminoacylproline aminopeptidase</fullName>
    </alternativeName>
</protein>
<dbReference type="SUPFAM" id="SSF55920">
    <property type="entry name" value="Creatinase/aminopeptidase"/>
    <property type="match status" value="1"/>
</dbReference>
<dbReference type="PANTHER" id="PTHR43226:SF1">
    <property type="entry name" value="XAA-PRO DIPEPTIDASE"/>
    <property type="match status" value="1"/>
</dbReference>
<evidence type="ECO:0000313" key="15">
    <source>
        <dbReference type="Proteomes" id="UP000462212"/>
    </source>
</evidence>
<keyword evidence="10" id="KW-0464">Manganese</keyword>
<evidence type="ECO:0000256" key="9">
    <source>
        <dbReference type="ARBA" id="ARBA00023049"/>
    </source>
</evidence>
<dbReference type="Gene3D" id="3.90.230.10">
    <property type="entry name" value="Creatinase/methionine aminopeptidase superfamily"/>
    <property type="match status" value="1"/>
</dbReference>
<keyword evidence="15" id="KW-1185">Reference proteome</keyword>
<evidence type="ECO:0000256" key="3">
    <source>
        <dbReference type="ARBA" id="ARBA00002443"/>
    </source>
</evidence>
<keyword evidence="6 14" id="KW-0645">Protease</keyword>
<comment type="catalytic activity">
    <reaction evidence="1">
        <text>Release of any N-terminal amino acid, including proline, that is linked to proline, even from a dipeptide or tripeptide.</text>
        <dbReference type="EC" id="3.4.11.9"/>
    </reaction>
</comment>
<dbReference type="InterPro" id="IPR052433">
    <property type="entry name" value="X-Pro_dipept-like"/>
</dbReference>
<dbReference type="SMART" id="SM01011">
    <property type="entry name" value="AMP_N"/>
    <property type="match status" value="1"/>
</dbReference>
<evidence type="ECO:0000256" key="6">
    <source>
        <dbReference type="ARBA" id="ARBA00022438"/>
    </source>
</evidence>
<name>A0A8H8RVP6_9HELO</name>
<sequence length="515" mass="57605">EGLLQATKLTPRRYSYLYVNISTAAHLPHSYSLKPNRTANKAEARPYSLISSSRESSNTPLKAKEAQKLRTQRIDKMASYETVLKRKYPAKEHARKVVEYLRMKNPDINGVLFLEGQKTKMIEDNDGEAPFRQRRYFFYLTGCPLADSYFTYDIATDKSTLFIPPIDPESVIWSGLPVSEEEASSLYDVDHVQTTTEVASVLTHPHKVPVWAIANQVSDHISFLSFSSTNFTQLKEAIEECRVVKDAYEIALIKKANAISTIAHTEVLKRVKGAKNERELEAAFIEKSIANGAREQAYHGIFASGEAAATLHYVKNDQPLEGKLNVLLDAAGEVDCYASDITRTFPISGTFSPESRAIYDIVLEMQHVCINLLKAGAVWDDIHLKAHEIAIEGLLKLGILQGTPEDILKSRTSVAFLPHGLGHYLGMDTHDTGGHANYADTDSIFRYLRVRGKVPAGAVITVEPGIYFCRFIIEPYLRDPVHAQYINFDVLNKYWAVGGVRIEDNILVTADGHEN</sequence>
<comment type="cofactor">
    <cofactor evidence="2">
        <name>Mn(2+)</name>
        <dbReference type="ChEBI" id="CHEBI:29035"/>
    </cofactor>
</comment>
<evidence type="ECO:0000256" key="10">
    <source>
        <dbReference type="ARBA" id="ARBA00023211"/>
    </source>
</evidence>
<evidence type="ECO:0000313" key="14">
    <source>
        <dbReference type="EMBL" id="TVY41535.1"/>
    </source>
</evidence>
<dbReference type="GO" id="GO:0070006">
    <property type="term" value="F:metalloaminopeptidase activity"/>
    <property type="evidence" value="ECO:0007669"/>
    <property type="project" value="InterPro"/>
</dbReference>
<gene>
    <name evidence="14" type="primary">pepP</name>
    <name evidence="14" type="ORF">LSUB1_G001991</name>
</gene>
<dbReference type="AlphaFoldDB" id="A0A8H8RVP6"/>
<feature type="region of interest" description="Disordered" evidence="12">
    <location>
        <begin position="43"/>
        <end position="62"/>
    </location>
</feature>
<dbReference type="InterPro" id="IPR000994">
    <property type="entry name" value="Pept_M24"/>
</dbReference>
<dbReference type="PANTHER" id="PTHR43226">
    <property type="entry name" value="XAA-PRO AMINOPEPTIDASE 3"/>
    <property type="match status" value="1"/>
</dbReference>
<feature type="domain" description="Aminopeptidase P N-terminal" evidence="13">
    <location>
        <begin position="88"/>
        <end position="219"/>
    </location>
</feature>
<evidence type="ECO:0000256" key="4">
    <source>
        <dbReference type="ARBA" id="ARBA00008766"/>
    </source>
</evidence>
<evidence type="ECO:0000259" key="13">
    <source>
        <dbReference type="SMART" id="SM01011"/>
    </source>
</evidence>
<dbReference type="Proteomes" id="UP000462212">
    <property type="component" value="Unassembled WGS sequence"/>
</dbReference>
<dbReference type="OrthoDB" id="10261878at2759"/>
<reference evidence="14 15" key="1">
    <citation type="submission" date="2018-05" db="EMBL/GenBank/DDBJ databases">
        <title>Genome sequencing and assembly of the regulated plant pathogen Lachnellula willkommii and related sister species for the development of diagnostic species identification markers.</title>
        <authorList>
            <person name="Giroux E."/>
            <person name="Bilodeau G."/>
        </authorList>
    </citation>
    <scope>NUCLEOTIDE SEQUENCE [LARGE SCALE GENOMIC DNA]</scope>
    <source>
        <strain evidence="14 15">CBS 197.66</strain>
    </source>
</reference>
<comment type="similarity">
    <text evidence="4">Belongs to the peptidase M24B family.</text>
</comment>
<evidence type="ECO:0000256" key="7">
    <source>
        <dbReference type="ARBA" id="ARBA00022723"/>
    </source>
</evidence>
<dbReference type="EC" id="3.4.11.9" evidence="5"/>
<comment type="caution">
    <text evidence="14">The sequence shown here is derived from an EMBL/GenBank/DDBJ whole genome shotgun (WGS) entry which is preliminary data.</text>
</comment>
<keyword evidence="8" id="KW-0378">Hydrolase</keyword>
<dbReference type="GO" id="GO:0030145">
    <property type="term" value="F:manganese ion binding"/>
    <property type="evidence" value="ECO:0007669"/>
    <property type="project" value="InterPro"/>
</dbReference>
<evidence type="ECO:0000256" key="8">
    <source>
        <dbReference type="ARBA" id="ARBA00022801"/>
    </source>
</evidence>
<dbReference type="GO" id="GO:0006508">
    <property type="term" value="P:proteolysis"/>
    <property type="evidence" value="ECO:0007669"/>
    <property type="project" value="TreeGrafter"/>
</dbReference>
<keyword evidence="9" id="KW-0482">Metalloprotease</keyword>